<dbReference type="InterPro" id="IPR036628">
    <property type="entry name" value="Clp_N_dom_sf"/>
</dbReference>
<dbReference type="GO" id="GO:0008233">
    <property type="term" value="F:peptidase activity"/>
    <property type="evidence" value="ECO:0007669"/>
    <property type="project" value="UniProtKB-KW"/>
</dbReference>
<name>A0ABT6WG57_9ACTN</name>
<feature type="domain" description="Clp R" evidence="2">
    <location>
        <begin position="3"/>
        <end position="165"/>
    </location>
</feature>
<dbReference type="InterPro" id="IPR004176">
    <property type="entry name" value="Clp_R_N"/>
</dbReference>
<gene>
    <name evidence="3" type="ORF">QLQ12_08855</name>
</gene>
<accession>A0ABT6WG57</accession>
<sequence>MKLPRAIQDMRTIKMLLTAAETQAQRAGDGLPGPEHLLLAALDLPDGTARRAFERAGTDPAEFQAAIDEAHRQAMRDIGVLAAGPSRPLPEAAPAGGLYRLTAPGQEVFQAAVRLAKAGRRSPLRGAHVVAAAGDQERGTVARALKVLGVDRGALTAAAGEVLTGH</sequence>
<protein>
    <submittedName>
        <fullName evidence="3">Clp protease N-terminal domain-containing protein</fullName>
    </submittedName>
</protein>
<evidence type="ECO:0000256" key="1">
    <source>
        <dbReference type="PROSITE-ProRule" id="PRU01251"/>
    </source>
</evidence>
<keyword evidence="4" id="KW-1185">Reference proteome</keyword>
<keyword evidence="3" id="KW-0378">Hydrolase</keyword>
<proteinExistence type="predicted"/>
<evidence type="ECO:0000313" key="4">
    <source>
        <dbReference type="Proteomes" id="UP001241758"/>
    </source>
</evidence>
<dbReference type="RefSeq" id="WP_282758531.1">
    <property type="nucleotide sequence ID" value="NZ_JASCTH010000005.1"/>
</dbReference>
<evidence type="ECO:0000259" key="2">
    <source>
        <dbReference type="PROSITE" id="PS51903"/>
    </source>
</evidence>
<dbReference type="GO" id="GO:0006508">
    <property type="term" value="P:proteolysis"/>
    <property type="evidence" value="ECO:0007669"/>
    <property type="project" value="UniProtKB-KW"/>
</dbReference>
<reference evidence="3 4" key="1">
    <citation type="submission" date="2023-05" db="EMBL/GenBank/DDBJ databases">
        <title>Actinoplanes sp. NEAU-A12 genome sequencing.</title>
        <authorList>
            <person name="Wang Z.-S."/>
        </authorList>
    </citation>
    <scope>NUCLEOTIDE SEQUENCE [LARGE SCALE GENOMIC DNA]</scope>
    <source>
        <strain evidence="3 4">NEAU-A12</strain>
    </source>
</reference>
<organism evidence="3 4">
    <name type="scientific">Actinoplanes sandaracinus</name>
    <dbReference type="NCBI Taxonomy" id="3045177"/>
    <lineage>
        <taxon>Bacteria</taxon>
        <taxon>Bacillati</taxon>
        <taxon>Actinomycetota</taxon>
        <taxon>Actinomycetes</taxon>
        <taxon>Micromonosporales</taxon>
        <taxon>Micromonosporaceae</taxon>
        <taxon>Actinoplanes</taxon>
    </lineage>
</organism>
<dbReference type="EMBL" id="JASCTH010000005">
    <property type="protein sequence ID" value="MDI6098708.1"/>
    <property type="molecule type" value="Genomic_DNA"/>
</dbReference>
<keyword evidence="3" id="KW-0645">Protease</keyword>
<dbReference type="Proteomes" id="UP001241758">
    <property type="component" value="Unassembled WGS sequence"/>
</dbReference>
<dbReference type="PROSITE" id="PS51903">
    <property type="entry name" value="CLP_R"/>
    <property type="match status" value="1"/>
</dbReference>
<keyword evidence="1" id="KW-0677">Repeat</keyword>
<dbReference type="Gene3D" id="1.10.1780.10">
    <property type="entry name" value="Clp, N-terminal domain"/>
    <property type="match status" value="1"/>
</dbReference>
<dbReference type="Pfam" id="PF02861">
    <property type="entry name" value="Clp_N"/>
    <property type="match status" value="1"/>
</dbReference>
<comment type="caution">
    <text evidence="3">The sequence shown here is derived from an EMBL/GenBank/DDBJ whole genome shotgun (WGS) entry which is preliminary data.</text>
</comment>
<dbReference type="SUPFAM" id="SSF81923">
    <property type="entry name" value="Double Clp-N motif"/>
    <property type="match status" value="2"/>
</dbReference>
<evidence type="ECO:0000313" key="3">
    <source>
        <dbReference type="EMBL" id="MDI6098708.1"/>
    </source>
</evidence>